<proteinExistence type="predicted"/>
<name>A0A4Y2A6B6_ARAVE</name>
<dbReference type="EMBL" id="BGPR01000006">
    <property type="protein sequence ID" value="GBL74969.1"/>
    <property type="molecule type" value="Genomic_DNA"/>
</dbReference>
<dbReference type="Proteomes" id="UP000499080">
    <property type="component" value="Unassembled WGS sequence"/>
</dbReference>
<gene>
    <name evidence="1" type="ORF">AVEN_243778_1</name>
</gene>
<accession>A0A4Y2A6B6</accession>
<reference evidence="1 2" key="1">
    <citation type="journal article" date="2019" name="Sci. Rep.">
        <title>Orb-weaving spider Araneus ventricosus genome elucidates the spidroin gene catalogue.</title>
        <authorList>
            <person name="Kono N."/>
            <person name="Nakamura H."/>
            <person name="Ohtoshi R."/>
            <person name="Moran D.A.P."/>
            <person name="Shinohara A."/>
            <person name="Yoshida Y."/>
            <person name="Fujiwara M."/>
            <person name="Mori M."/>
            <person name="Tomita M."/>
            <person name="Arakawa K."/>
        </authorList>
    </citation>
    <scope>NUCLEOTIDE SEQUENCE [LARGE SCALE GENOMIC DNA]</scope>
</reference>
<organism evidence="1 2">
    <name type="scientific">Araneus ventricosus</name>
    <name type="common">Orbweaver spider</name>
    <name type="synonym">Epeira ventricosa</name>
    <dbReference type="NCBI Taxonomy" id="182803"/>
    <lineage>
        <taxon>Eukaryota</taxon>
        <taxon>Metazoa</taxon>
        <taxon>Ecdysozoa</taxon>
        <taxon>Arthropoda</taxon>
        <taxon>Chelicerata</taxon>
        <taxon>Arachnida</taxon>
        <taxon>Araneae</taxon>
        <taxon>Araneomorphae</taxon>
        <taxon>Entelegynae</taxon>
        <taxon>Araneoidea</taxon>
        <taxon>Araneidae</taxon>
        <taxon>Araneus</taxon>
    </lineage>
</organism>
<evidence type="ECO:0000313" key="1">
    <source>
        <dbReference type="EMBL" id="GBL74969.1"/>
    </source>
</evidence>
<evidence type="ECO:0000313" key="2">
    <source>
        <dbReference type="Proteomes" id="UP000499080"/>
    </source>
</evidence>
<sequence length="117" mass="13186">MFNGSFNTVPFVTQVPRKDIPSSHDLSLLITCRPTLLKQSRDNRSSSEARRRICSIRPGAHKPIRAVEAIKITIVSLIPPVKPQRGHVGYYCYISLLNDTNRLVCTGPYGNDRRPQL</sequence>
<keyword evidence="2" id="KW-1185">Reference proteome</keyword>
<comment type="caution">
    <text evidence="1">The sequence shown here is derived from an EMBL/GenBank/DDBJ whole genome shotgun (WGS) entry which is preliminary data.</text>
</comment>
<dbReference type="AlphaFoldDB" id="A0A4Y2A6B6"/>
<protein>
    <submittedName>
        <fullName evidence="1">Uncharacterized protein</fullName>
    </submittedName>
</protein>